<accession>A0A9P9AT92</accession>
<evidence type="ECO:0000256" key="1">
    <source>
        <dbReference type="SAM" id="Coils"/>
    </source>
</evidence>
<proteinExistence type="predicted"/>
<feature type="coiled-coil region" evidence="1">
    <location>
        <begin position="181"/>
        <end position="208"/>
    </location>
</feature>
<evidence type="ECO:0000256" key="2">
    <source>
        <dbReference type="SAM" id="MobiDB-lite"/>
    </source>
</evidence>
<protein>
    <submittedName>
        <fullName evidence="3">Uncharacterized protein</fullName>
    </submittedName>
</protein>
<sequence length="254" mass="29322">MSHSTPSACTPGLDVYIDSITPIRDHHKGLLLSAAMERSPSLPRKKSIMHFRKHSAWQYQGFPVEQLLPPPDLNACTNDDPLLDKTSLEYRNRAQEIIDAMKPTLERYTRYYEEAKEEYVKYAEALLQVDWNLNYVDPVFGETIDRQSEATVTLVTKDEMKLLGRELLYLRKQLNRNKHAVQMSKGTMEAQKRRIETAERDLQRLTDPAAYSQTRHLWKKEQLEVADKFDALDGWEDVDDSDDESSDESEGAEG</sequence>
<evidence type="ECO:0000313" key="3">
    <source>
        <dbReference type="EMBL" id="KAH6894108.1"/>
    </source>
</evidence>
<reference evidence="3 4" key="1">
    <citation type="journal article" date="2021" name="Nat. Commun.">
        <title>Genetic determinants of endophytism in the Arabidopsis root mycobiome.</title>
        <authorList>
            <person name="Mesny F."/>
            <person name="Miyauchi S."/>
            <person name="Thiergart T."/>
            <person name="Pickel B."/>
            <person name="Atanasova L."/>
            <person name="Karlsson M."/>
            <person name="Huettel B."/>
            <person name="Barry K.W."/>
            <person name="Haridas S."/>
            <person name="Chen C."/>
            <person name="Bauer D."/>
            <person name="Andreopoulos W."/>
            <person name="Pangilinan J."/>
            <person name="LaButti K."/>
            <person name="Riley R."/>
            <person name="Lipzen A."/>
            <person name="Clum A."/>
            <person name="Drula E."/>
            <person name="Henrissat B."/>
            <person name="Kohler A."/>
            <person name="Grigoriev I.V."/>
            <person name="Martin F.M."/>
            <person name="Hacquard S."/>
        </authorList>
    </citation>
    <scope>NUCLEOTIDE SEQUENCE [LARGE SCALE GENOMIC DNA]</scope>
    <source>
        <strain evidence="3 4">MPI-CAGE-CH-0241</strain>
    </source>
</reference>
<feature type="region of interest" description="Disordered" evidence="2">
    <location>
        <begin position="234"/>
        <end position="254"/>
    </location>
</feature>
<dbReference type="AlphaFoldDB" id="A0A9P9AT92"/>
<name>A0A9P9AT92_9HYPO</name>
<keyword evidence="4" id="KW-1185">Reference proteome</keyword>
<dbReference type="EMBL" id="JAGPYM010000005">
    <property type="protein sequence ID" value="KAH6894108.1"/>
    <property type="molecule type" value="Genomic_DNA"/>
</dbReference>
<dbReference type="Proteomes" id="UP000777438">
    <property type="component" value="Unassembled WGS sequence"/>
</dbReference>
<organism evidence="3 4">
    <name type="scientific">Thelonectria olida</name>
    <dbReference type="NCBI Taxonomy" id="1576542"/>
    <lineage>
        <taxon>Eukaryota</taxon>
        <taxon>Fungi</taxon>
        <taxon>Dikarya</taxon>
        <taxon>Ascomycota</taxon>
        <taxon>Pezizomycotina</taxon>
        <taxon>Sordariomycetes</taxon>
        <taxon>Hypocreomycetidae</taxon>
        <taxon>Hypocreales</taxon>
        <taxon>Nectriaceae</taxon>
        <taxon>Thelonectria</taxon>
    </lineage>
</organism>
<gene>
    <name evidence="3" type="ORF">B0T10DRAFT_456354</name>
</gene>
<evidence type="ECO:0000313" key="4">
    <source>
        <dbReference type="Proteomes" id="UP000777438"/>
    </source>
</evidence>
<comment type="caution">
    <text evidence="3">The sequence shown here is derived from an EMBL/GenBank/DDBJ whole genome shotgun (WGS) entry which is preliminary data.</text>
</comment>
<dbReference type="OrthoDB" id="5038898at2759"/>
<keyword evidence="1" id="KW-0175">Coiled coil</keyword>